<dbReference type="EMBL" id="LR778175">
    <property type="protein sequence ID" value="CAB1276188.1"/>
    <property type="molecule type" value="Genomic_DNA"/>
</dbReference>
<evidence type="ECO:0000313" key="2">
    <source>
        <dbReference type="Proteomes" id="UP000516072"/>
    </source>
</evidence>
<sequence>MSSSQKSNQTLESFNQEVEQLKYASSAYKKLQQLTEIYNDIIHNRSV</sequence>
<organism evidence="1 2">
    <name type="scientific">Candidatus Nitrosacidococcus tergens</name>
    <dbReference type="NCBI Taxonomy" id="553981"/>
    <lineage>
        <taxon>Bacteria</taxon>
        <taxon>Pseudomonadati</taxon>
        <taxon>Pseudomonadota</taxon>
        <taxon>Gammaproteobacteria</taxon>
        <taxon>Chromatiales</taxon>
        <taxon>Chromatiaceae</taxon>
        <taxon>Candidatus Nitrosacidococcus</taxon>
    </lineage>
</organism>
<dbReference type="Proteomes" id="UP000516072">
    <property type="component" value="Chromosome"/>
</dbReference>
<keyword evidence="2" id="KW-1185">Reference proteome</keyword>
<dbReference type="KEGG" id="ntg:NSCAC_1043"/>
<gene>
    <name evidence="1" type="ORF">NSCAC_1043</name>
</gene>
<reference evidence="1 2" key="1">
    <citation type="submission" date="2020-03" db="EMBL/GenBank/DDBJ databases">
        <authorList>
            <person name="Picone N."/>
        </authorList>
    </citation>
    <scope>NUCLEOTIDE SEQUENCE [LARGE SCALE GENOMIC DNA]</scope>
    <source>
        <strain evidence="1">NSCAC1</strain>
    </source>
</reference>
<accession>A0A7G1Q9U4</accession>
<name>A0A7G1Q9U4_9GAMM</name>
<proteinExistence type="predicted"/>
<evidence type="ECO:0000313" key="1">
    <source>
        <dbReference type="EMBL" id="CAB1276188.1"/>
    </source>
</evidence>
<dbReference type="AlphaFoldDB" id="A0A7G1Q9U4"/>
<protein>
    <submittedName>
        <fullName evidence="1">Uncharacterized protein</fullName>
    </submittedName>
</protein>